<evidence type="ECO:0000256" key="1">
    <source>
        <dbReference type="SAM" id="MobiDB-lite"/>
    </source>
</evidence>
<dbReference type="Proteomes" id="UP001221757">
    <property type="component" value="Unassembled WGS sequence"/>
</dbReference>
<reference evidence="2" key="1">
    <citation type="submission" date="2023-03" db="EMBL/GenBank/DDBJ databases">
        <title>Massive genome expansion in bonnet fungi (Mycena s.s.) driven by repeated elements and novel gene families across ecological guilds.</title>
        <authorList>
            <consortium name="Lawrence Berkeley National Laboratory"/>
            <person name="Harder C.B."/>
            <person name="Miyauchi S."/>
            <person name="Viragh M."/>
            <person name="Kuo A."/>
            <person name="Thoen E."/>
            <person name="Andreopoulos B."/>
            <person name="Lu D."/>
            <person name="Skrede I."/>
            <person name="Drula E."/>
            <person name="Henrissat B."/>
            <person name="Morin E."/>
            <person name="Kohler A."/>
            <person name="Barry K."/>
            <person name="LaButti K."/>
            <person name="Morin E."/>
            <person name="Salamov A."/>
            <person name="Lipzen A."/>
            <person name="Mereny Z."/>
            <person name="Hegedus B."/>
            <person name="Baldrian P."/>
            <person name="Stursova M."/>
            <person name="Weitz H."/>
            <person name="Taylor A."/>
            <person name="Grigoriev I.V."/>
            <person name="Nagy L.G."/>
            <person name="Martin F."/>
            <person name="Kauserud H."/>
        </authorList>
    </citation>
    <scope>NUCLEOTIDE SEQUENCE</scope>
    <source>
        <strain evidence="2">CBHHK067</strain>
    </source>
</reference>
<organism evidence="2 3">
    <name type="scientific">Mycena rosella</name>
    <name type="common">Pink bonnet</name>
    <name type="synonym">Agaricus rosellus</name>
    <dbReference type="NCBI Taxonomy" id="1033263"/>
    <lineage>
        <taxon>Eukaryota</taxon>
        <taxon>Fungi</taxon>
        <taxon>Dikarya</taxon>
        <taxon>Basidiomycota</taxon>
        <taxon>Agaricomycotina</taxon>
        <taxon>Agaricomycetes</taxon>
        <taxon>Agaricomycetidae</taxon>
        <taxon>Agaricales</taxon>
        <taxon>Marasmiineae</taxon>
        <taxon>Mycenaceae</taxon>
        <taxon>Mycena</taxon>
    </lineage>
</organism>
<proteinExistence type="predicted"/>
<feature type="compositionally biased region" description="Basic and acidic residues" evidence="1">
    <location>
        <begin position="165"/>
        <end position="185"/>
    </location>
</feature>
<comment type="caution">
    <text evidence="2">The sequence shown here is derived from an EMBL/GenBank/DDBJ whole genome shotgun (WGS) entry which is preliminary data.</text>
</comment>
<feature type="compositionally biased region" description="Low complexity" evidence="1">
    <location>
        <begin position="97"/>
        <end position="109"/>
    </location>
</feature>
<evidence type="ECO:0000313" key="2">
    <source>
        <dbReference type="EMBL" id="KAJ7624019.1"/>
    </source>
</evidence>
<feature type="region of interest" description="Disordered" evidence="1">
    <location>
        <begin position="1"/>
        <end position="185"/>
    </location>
</feature>
<gene>
    <name evidence="2" type="ORF">B0H17DRAFT_580276</name>
</gene>
<protein>
    <submittedName>
        <fullName evidence="2">Uncharacterized protein</fullName>
    </submittedName>
</protein>
<evidence type="ECO:0000313" key="3">
    <source>
        <dbReference type="Proteomes" id="UP001221757"/>
    </source>
</evidence>
<dbReference type="EMBL" id="JARKIE010000625">
    <property type="protein sequence ID" value="KAJ7624019.1"/>
    <property type="molecule type" value="Genomic_DNA"/>
</dbReference>
<dbReference type="AlphaFoldDB" id="A0AAD7BKT1"/>
<feature type="compositionally biased region" description="Basic and acidic residues" evidence="1">
    <location>
        <begin position="110"/>
        <end position="145"/>
    </location>
</feature>
<accession>A0AAD7BKT1</accession>
<sequence>MRTLKRTGSAVSTSDIPPPKKNGRTHGPAEGDDDSAFWEPFPPPVAQDGTDDNGQPFDASSHEEVDALPPAPIKGTKTASKPATKQLGLSHFFGPPAASSSKFASSSKSAAKEKDELANKKSISEDVARPVEKKGKGKAVEKDDPPAPVTAKPKIHGQNTGALSETERQAQRDPTNAERREARHQLFVDDPEKDTLQRRESGLSRSPMIGEVWAERYRQLATREVSLQTAAATGTTDLETVQAVVAAYCDAEGHLPIPAGAPVWLDFTPRTLQFLAAVAQNPTTWDPAPFLANNTIVISKRTDLPLTSICANYFAASRFLARRRLPPCRHISSLAPPTPPTPSSNYYYRARSPTRFRSDSALLWLYTGHLGHLGGVRTVRLRRLPSIKFQLRYWFK</sequence>
<name>A0AAD7BKT1_MYCRO</name>
<keyword evidence="3" id="KW-1185">Reference proteome</keyword>